<dbReference type="FunFam" id="6.10.140.2220:FF:000009">
    <property type="entry name" value="Zinc finger MYND domain-containing protein 10"/>
    <property type="match status" value="1"/>
</dbReference>
<proteinExistence type="inferred from homology"/>
<evidence type="ECO:0000256" key="2">
    <source>
        <dbReference type="ARBA" id="ARBA00004300"/>
    </source>
</evidence>
<dbReference type="GO" id="GO:0036158">
    <property type="term" value="P:outer dynein arm assembly"/>
    <property type="evidence" value="ECO:0007669"/>
    <property type="project" value="TreeGrafter"/>
</dbReference>
<evidence type="ECO:0000256" key="1">
    <source>
        <dbReference type="ARBA" id="ARBA00004221"/>
    </source>
</evidence>
<sequence>LYHEATVVNLLETMMFYKETCEVANDSVLDLVDYCYRKLCFLVAKGNDEEDEDFLQDSGDVTKKMLSTMEELEVQDGRLQFEISIKALSLLRYITDHFDSVSLSVMTRILNTHDIPILLVQLVESPPWTRKKNGQIYKFIEGKWQEVSFEDSLKLTKTEGQVWLALFHLLMERECQEKYDLNNYRKNTIIKLRSYLTEILLDQMPVLGELQRYLEHLSIMEPHPPKKDFILEQVPEIREKLLSKYDGKWTEAEVRAQAQRWASTYNFDVLEELISEPPKCSVCGQPASKRCSRCQNEWYCRRECQVGHWKKHKNACDLLYNAMEKIKNKGEQL</sequence>
<gene>
    <name evidence="16" type="ORF">PoB_003288700</name>
</gene>
<dbReference type="EMBL" id="BLXT01003772">
    <property type="protein sequence ID" value="GFO06382.1"/>
    <property type="molecule type" value="Genomic_DNA"/>
</dbReference>
<evidence type="ECO:0000313" key="16">
    <source>
        <dbReference type="EMBL" id="GFO06382.1"/>
    </source>
</evidence>
<evidence type="ECO:0000256" key="13">
    <source>
        <dbReference type="ARBA" id="ARBA00045527"/>
    </source>
</evidence>
<dbReference type="Gene3D" id="6.10.140.2220">
    <property type="match status" value="1"/>
</dbReference>
<protein>
    <recommendedName>
        <fullName evidence="4">Zinc finger MYND domain-containing protein 10</fullName>
    </recommendedName>
</protein>
<dbReference type="Proteomes" id="UP000735302">
    <property type="component" value="Unassembled WGS sequence"/>
</dbReference>
<keyword evidence="8 14" id="KW-0863">Zinc-finger</keyword>
<dbReference type="GO" id="GO:0120293">
    <property type="term" value="C:dynein axonemal particle"/>
    <property type="evidence" value="ECO:0007669"/>
    <property type="project" value="UniProtKB-SubCell"/>
</dbReference>
<dbReference type="GO" id="GO:0016324">
    <property type="term" value="C:apical plasma membrane"/>
    <property type="evidence" value="ECO:0007669"/>
    <property type="project" value="UniProtKB-SubCell"/>
</dbReference>
<evidence type="ECO:0000259" key="15">
    <source>
        <dbReference type="PROSITE" id="PS50865"/>
    </source>
</evidence>
<dbReference type="GO" id="GO:0044458">
    <property type="term" value="P:motile cilium assembly"/>
    <property type="evidence" value="ECO:0007669"/>
    <property type="project" value="TreeGrafter"/>
</dbReference>
<keyword evidence="5" id="KW-1003">Cell membrane</keyword>
<evidence type="ECO:0000256" key="14">
    <source>
        <dbReference type="PROSITE-ProRule" id="PRU00134"/>
    </source>
</evidence>
<dbReference type="PANTHER" id="PTHR13244">
    <property type="entry name" value="ZINC FINGER MYND DOMAIN CONTAINING PROTEIN 10"/>
    <property type="match status" value="1"/>
</dbReference>
<keyword evidence="11" id="KW-0206">Cytoskeleton</keyword>
<keyword evidence="7" id="KW-0479">Metal-binding</keyword>
<organism evidence="16 17">
    <name type="scientific">Plakobranchus ocellatus</name>
    <dbReference type="NCBI Taxonomy" id="259542"/>
    <lineage>
        <taxon>Eukaryota</taxon>
        <taxon>Metazoa</taxon>
        <taxon>Spiralia</taxon>
        <taxon>Lophotrochozoa</taxon>
        <taxon>Mollusca</taxon>
        <taxon>Gastropoda</taxon>
        <taxon>Heterobranchia</taxon>
        <taxon>Euthyneura</taxon>
        <taxon>Panpulmonata</taxon>
        <taxon>Sacoglossa</taxon>
        <taxon>Placobranchoidea</taxon>
        <taxon>Plakobranchidae</taxon>
        <taxon>Plakobranchus</taxon>
    </lineage>
</organism>
<name>A0AAV4AGK5_9GAST</name>
<dbReference type="PANTHER" id="PTHR13244:SF7">
    <property type="entry name" value="ZINC FINGER MYND DOMAIN-CONTAINING PROTEIN 10"/>
    <property type="match status" value="1"/>
</dbReference>
<comment type="caution">
    <text evidence="16">The sequence shown here is derived from an EMBL/GenBank/DDBJ whole genome shotgun (WGS) entry which is preliminary data.</text>
</comment>
<dbReference type="SUPFAM" id="SSF144232">
    <property type="entry name" value="HIT/MYND zinc finger-like"/>
    <property type="match status" value="1"/>
</dbReference>
<feature type="domain" description="MYND-type" evidence="15">
    <location>
        <begin position="280"/>
        <end position="316"/>
    </location>
</feature>
<dbReference type="GO" id="GO:0036159">
    <property type="term" value="P:inner dynein arm assembly"/>
    <property type="evidence" value="ECO:0007669"/>
    <property type="project" value="TreeGrafter"/>
</dbReference>
<dbReference type="GO" id="GO:0034451">
    <property type="term" value="C:centriolar satellite"/>
    <property type="evidence" value="ECO:0007669"/>
    <property type="project" value="TreeGrafter"/>
</dbReference>
<keyword evidence="9" id="KW-0862">Zinc</keyword>
<comment type="similarity">
    <text evidence="3">Belongs to the ZMYND10 family.</text>
</comment>
<comment type="function">
    <text evidence="13">Plays a role in axonemal structure organization and motility. Involved in axonemal pre-assembly of inner and outer dynein arms (IDA and ODA, respectively) for proper axoneme building for cilia motility. May act by indirectly regulating transcription of dynein proteins.</text>
</comment>
<dbReference type="PROSITE" id="PS01360">
    <property type="entry name" value="ZF_MYND_1"/>
    <property type="match status" value="1"/>
</dbReference>
<keyword evidence="17" id="KW-1185">Reference proteome</keyword>
<dbReference type="PROSITE" id="PS50865">
    <property type="entry name" value="ZF_MYND_2"/>
    <property type="match status" value="1"/>
</dbReference>
<dbReference type="InterPro" id="IPR002893">
    <property type="entry name" value="Znf_MYND"/>
</dbReference>
<evidence type="ECO:0000256" key="9">
    <source>
        <dbReference type="ARBA" id="ARBA00022833"/>
    </source>
</evidence>
<evidence type="ECO:0000256" key="4">
    <source>
        <dbReference type="ARBA" id="ARBA00016317"/>
    </source>
</evidence>
<evidence type="ECO:0000256" key="11">
    <source>
        <dbReference type="ARBA" id="ARBA00023212"/>
    </source>
</evidence>
<evidence type="ECO:0000313" key="17">
    <source>
        <dbReference type="Proteomes" id="UP000735302"/>
    </source>
</evidence>
<evidence type="ECO:0000256" key="8">
    <source>
        <dbReference type="ARBA" id="ARBA00022771"/>
    </source>
</evidence>
<keyword evidence="6" id="KW-0963">Cytoplasm</keyword>
<evidence type="ECO:0000256" key="7">
    <source>
        <dbReference type="ARBA" id="ARBA00022723"/>
    </source>
</evidence>
<evidence type="ECO:0000256" key="10">
    <source>
        <dbReference type="ARBA" id="ARBA00023136"/>
    </source>
</evidence>
<accession>A0AAV4AGK5</accession>
<reference evidence="16 17" key="1">
    <citation type="journal article" date="2021" name="Elife">
        <title>Chloroplast acquisition without the gene transfer in kleptoplastic sea slugs, Plakobranchus ocellatus.</title>
        <authorList>
            <person name="Maeda T."/>
            <person name="Takahashi S."/>
            <person name="Yoshida T."/>
            <person name="Shimamura S."/>
            <person name="Takaki Y."/>
            <person name="Nagai Y."/>
            <person name="Toyoda A."/>
            <person name="Suzuki Y."/>
            <person name="Arimoto A."/>
            <person name="Ishii H."/>
            <person name="Satoh N."/>
            <person name="Nishiyama T."/>
            <person name="Hasebe M."/>
            <person name="Maruyama T."/>
            <person name="Minagawa J."/>
            <person name="Obokata J."/>
            <person name="Shigenobu S."/>
        </authorList>
    </citation>
    <scope>NUCLEOTIDE SEQUENCE [LARGE SCALE GENOMIC DNA]</scope>
</reference>
<evidence type="ECO:0000256" key="6">
    <source>
        <dbReference type="ARBA" id="ARBA00022490"/>
    </source>
</evidence>
<dbReference type="AlphaFoldDB" id="A0AAV4AGK5"/>
<dbReference type="GO" id="GO:0008270">
    <property type="term" value="F:zinc ion binding"/>
    <property type="evidence" value="ECO:0007669"/>
    <property type="project" value="UniProtKB-KW"/>
</dbReference>
<dbReference type="InterPro" id="IPR052298">
    <property type="entry name" value="ZMYND10"/>
</dbReference>
<evidence type="ECO:0000256" key="3">
    <source>
        <dbReference type="ARBA" id="ARBA00005373"/>
    </source>
</evidence>
<comment type="subcellular location">
    <subcellularLocation>
        <location evidence="1">Apical cell membrane</location>
    </subcellularLocation>
    <subcellularLocation>
        <location evidence="2">Cytoplasm</location>
        <location evidence="2">Cytoskeleton</location>
        <location evidence="2">Microtubule organizing center</location>
        <location evidence="2">Centrosome</location>
    </subcellularLocation>
    <subcellularLocation>
        <location evidence="12">Dynein axonemal particle</location>
    </subcellularLocation>
</comment>
<evidence type="ECO:0000256" key="12">
    <source>
        <dbReference type="ARBA" id="ARBA00024190"/>
    </source>
</evidence>
<dbReference type="Pfam" id="PF01753">
    <property type="entry name" value="zf-MYND"/>
    <property type="match status" value="1"/>
</dbReference>
<evidence type="ECO:0000256" key="5">
    <source>
        <dbReference type="ARBA" id="ARBA00022475"/>
    </source>
</evidence>
<keyword evidence="10" id="KW-0472">Membrane</keyword>
<feature type="non-terminal residue" evidence="16">
    <location>
        <position position="1"/>
    </location>
</feature>